<gene>
    <name evidence="2" type="ORF">EMH_0044320</name>
</gene>
<reference evidence="2" key="1">
    <citation type="submission" date="2013-10" db="EMBL/GenBank/DDBJ databases">
        <title>Genomic analysis of the causative agents of coccidiosis in chickens.</title>
        <authorList>
            <person name="Reid A.J."/>
            <person name="Blake D."/>
            <person name="Billington K."/>
            <person name="Browne H."/>
            <person name="Dunn M."/>
            <person name="Hung S."/>
            <person name="Kawahara F."/>
            <person name="Miranda-Saavedra D."/>
            <person name="Mourier T."/>
            <person name="Nagra H."/>
            <person name="Otto T.D."/>
            <person name="Rawlings N."/>
            <person name="Sanchez A."/>
            <person name="Sanders M."/>
            <person name="Subramaniam C."/>
            <person name="Tay Y."/>
            <person name="Dear P."/>
            <person name="Doerig C."/>
            <person name="Gruber A."/>
            <person name="Parkinson J."/>
            <person name="Shirley M."/>
            <person name="Wan K.L."/>
            <person name="Berriman M."/>
            <person name="Tomley F."/>
            <person name="Pain A."/>
        </authorList>
    </citation>
    <scope>NUCLEOTIDE SEQUENCE [LARGE SCALE GENOMIC DNA]</scope>
    <source>
        <strain evidence="2">Houghton</strain>
    </source>
</reference>
<dbReference type="AlphaFoldDB" id="U6JZA8"/>
<feature type="transmembrane region" description="Helical" evidence="1">
    <location>
        <begin position="51"/>
        <end position="74"/>
    </location>
</feature>
<evidence type="ECO:0000256" key="1">
    <source>
        <dbReference type="SAM" id="Phobius"/>
    </source>
</evidence>
<keyword evidence="1" id="KW-0812">Transmembrane</keyword>
<dbReference type="RefSeq" id="XP_013351402.1">
    <property type="nucleotide sequence ID" value="XM_013495948.1"/>
</dbReference>
<dbReference type="GeneID" id="25379150"/>
<keyword evidence="1" id="KW-1133">Transmembrane helix</keyword>
<evidence type="ECO:0000313" key="3">
    <source>
        <dbReference type="Proteomes" id="UP000030744"/>
    </source>
</evidence>
<accession>U6JZA8</accession>
<dbReference type="EMBL" id="HG681578">
    <property type="protein sequence ID" value="CDJ28828.1"/>
    <property type="molecule type" value="Genomic_DNA"/>
</dbReference>
<dbReference type="Proteomes" id="UP000030744">
    <property type="component" value="Unassembled WGS sequence"/>
</dbReference>
<keyword evidence="1" id="KW-0472">Membrane</keyword>
<organism evidence="2 3">
    <name type="scientific">Eimeria mitis</name>
    <dbReference type="NCBI Taxonomy" id="44415"/>
    <lineage>
        <taxon>Eukaryota</taxon>
        <taxon>Sar</taxon>
        <taxon>Alveolata</taxon>
        <taxon>Apicomplexa</taxon>
        <taxon>Conoidasida</taxon>
        <taxon>Coccidia</taxon>
        <taxon>Eucoccidiorida</taxon>
        <taxon>Eimeriorina</taxon>
        <taxon>Eimeriidae</taxon>
        <taxon>Eimeria</taxon>
    </lineage>
</organism>
<keyword evidence="3" id="KW-1185">Reference proteome</keyword>
<evidence type="ECO:0000313" key="2">
    <source>
        <dbReference type="EMBL" id="CDJ28828.1"/>
    </source>
</evidence>
<dbReference type="VEuPathDB" id="ToxoDB:EMH_0044320"/>
<name>U6JZA8_9EIME</name>
<protein>
    <submittedName>
        <fullName evidence="2">Uncharacterized protein</fullName>
    </submittedName>
</protein>
<reference evidence="2" key="2">
    <citation type="submission" date="2013-10" db="EMBL/GenBank/DDBJ databases">
        <authorList>
            <person name="Aslett M."/>
        </authorList>
    </citation>
    <scope>NUCLEOTIDE SEQUENCE [LARGE SCALE GENOMIC DNA]</scope>
    <source>
        <strain evidence="2">Houghton</strain>
    </source>
</reference>
<proteinExistence type="predicted"/>
<sequence>MHGLTPLNAIAPLRTELTGSAEAPSATVPSSELTFPDNDIWAYLERRSSPILALASLVATVATVVLIIQCFRALHSDKKLTSLRMNGRTLAEGGSGSCNVGFPQHVHGMYVTQTASRAHIELVYVWWLAIQVAECVLLIEAEGLCADTDVDDIRHSDQEDRFCKLAAVGSQRHPRLVSTCKAGAGGHQAFRHSGVVDEQQRSISADLLLRGSDRPVCD</sequence>